<dbReference type="PANTHER" id="PTHR39166">
    <property type="entry name" value="BLL1166 PROTEIN"/>
    <property type="match status" value="1"/>
</dbReference>
<dbReference type="PANTHER" id="PTHR39166:SF1">
    <property type="entry name" value="BLL1166 PROTEIN"/>
    <property type="match status" value="1"/>
</dbReference>
<organism evidence="1 2">
    <name type="scientific">Massilia aerilata</name>
    <dbReference type="NCBI Taxonomy" id="453817"/>
    <lineage>
        <taxon>Bacteria</taxon>
        <taxon>Pseudomonadati</taxon>
        <taxon>Pseudomonadota</taxon>
        <taxon>Betaproteobacteria</taxon>
        <taxon>Burkholderiales</taxon>
        <taxon>Oxalobacteraceae</taxon>
        <taxon>Telluria group</taxon>
        <taxon>Massilia</taxon>
    </lineage>
</organism>
<evidence type="ECO:0000313" key="1">
    <source>
        <dbReference type="EMBL" id="MFC5550411.1"/>
    </source>
</evidence>
<proteinExistence type="predicted"/>
<reference evidence="2" key="1">
    <citation type="journal article" date="2019" name="Int. J. Syst. Evol. Microbiol.">
        <title>The Global Catalogue of Microorganisms (GCM) 10K type strain sequencing project: providing services to taxonomists for standard genome sequencing and annotation.</title>
        <authorList>
            <consortium name="The Broad Institute Genomics Platform"/>
            <consortium name="The Broad Institute Genome Sequencing Center for Infectious Disease"/>
            <person name="Wu L."/>
            <person name="Ma J."/>
        </authorList>
    </citation>
    <scope>NUCLEOTIDE SEQUENCE [LARGE SCALE GENOMIC DNA]</scope>
    <source>
        <strain evidence="2">CGMCC 4.5798</strain>
    </source>
</reference>
<protein>
    <submittedName>
        <fullName evidence="1">Nucleotidyltransferase family protein</fullName>
    </submittedName>
</protein>
<comment type="caution">
    <text evidence="1">The sequence shown here is derived from an EMBL/GenBank/DDBJ whole genome shotgun (WGS) entry which is preliminary data.</text>
</comment>
<dbReference type="EMBL" id="JBHSMZ010000015">
    <property type="protein sequence ID" value="MFC5550411.1"/>
    <property type="molecule type" value="Genomic_DNA"/>
</dbReference>
<sequence>MPSERFAELRALIGSDARRMRVLELVRELALSDCWVAAGFVRNCVWDHLHGRTPSPLPQDIDVIWFEPAQASAERDAALELALRRRDASLAWSVKNQARMHGRNADLPYRSAGDAMRYWPETATAVGVRLDDRGAVEVAAPLGLDDLFGLIVRPTRRFEGEKHAVYLDRIRGKNWQATWPRLKIRMDLPLQSSGTAR</sequence>
<keyword evidence="2" id="KW-1185">Reference proteome</keyword>
<accession>A0ABW0S014</accession>
<evidence type="ECO:0000313" key="2">
    <source>
        <dbReference type="Proteomes" id="UP001596086"/>
    </source>
</evidence>
<gene>
    <name evidence="1" type="ORF">ACFPO9_17990</name>
</gene>
<dbReference type="Pfam" id="PF06042">
    <property type="entry name" value="NTP_transf_6"/>
    <property type="match status" value="1"/>
</dbReference>
<dbReference type="InterPro" id="IPR009267">
    <property type="entry name" value="NTP_transf_6"/>
</dbReference>
<dbReference type="RefSeq" id="WP_379772968.1">
    <property type="nucleotide sequence ID" value="NZ_JBHSMZ010000015.1"/>
</dbReference>
<name>A0ABW0S014_9BURK</name>
<dbReference type="Proteomes" id="UP001596086">
    <property type="component" value="Unassembled WGS sequence"/>
</dbReference>